<dbReference type="Pfam" id="PF00239">
    <property type="entry name" value="Resolvase"/>
    <property type="match status" value="1"/>
</dbReference>
<dbReference type="Pfam" id="PF13408">
    <property type="entry name" value="Zn_ribbon_recom"/>
    <property type="match status" value="1"/>
</dbReference>
<dbReference type="PROSITE" id="PS51737">
    <property type="entry name" value="RECOMBINASE_DNA_BIND"/>
    <property type="match status" value="1"/>
</dbReference>
<evidence type="ECO:0000259" key="5">
    <source>
        <dbReference type="PROSITE" id="PS51737"/>
    </source>
</evidence>
<evidence type="ECO:0000313" key="7">
    <source>
        <dbReference type="Proteomes" id="UP000587586"/>
    </source>
</evidence>
<feature type="domain" description="Recombinase" evidence="5">
    <location>
        <begin position="174"/>
        <end position="295"/>
    </location>
</feature>
<dbReference type="Proteomes" id="UP000587586">
    <property type="component" value="Unassembled WGS sequence"/>
</dbReference>
<keyword evidence="7" id="KW-1185">Reference proteome</keyword>
<dbReference type="Gene3D" id="3.40.50.1390">
    <property type="entry name" value="Resolvase, N-terminal catalytic domain"/>
    <property type="match status" value="1"/>
</dbReference>
<proteinExistence type="predicted"/>
<dbReference type="InterPro" id="IPR038109">
    <property type="entry name" value="DNA_bind_recomb_sf"/>
</dbReference>
<dbReference type="PANTHER" id="PTHR30461">
    <property type="entry name" value="DNA-INVERTASE FROM LAMBDOID PROPHAGE"/>
    <property type="match status" value="1"/>
</dbReference>
<dbReference type="Gene3D" id="3.90.1750.20">
    <property type="entry name" value="Putative Large Serine Recombinase, Chain B, Domain 2"/>
    <property type="match status" value="1"/>
</dbReference>
<feature type="coiled-coil region" evidence="3">
    <location>
        <begin position="368"/>
        <end position="402"/>
    </location>
</feature>
<dbReference type="PROSITE" id="PS51736">
    <property type="entry name" value="RECOMBINASES_3"/>
    <property type="match status" value="1"/>
</dbReference>
<keyword evidence="3" id="KW-0175">Coiled coil</keyword>
<dbReference type="CDD" id="cd00338">
    <property type="entry name" value="Ser_Recombinase"/>
    <property type="match status" value="1"/>
</dbReference>
<comment type="caution">
    <text evidence="6">The sequence shown here is derived from an EMBL/GenBank/DDBJ whole genome shotgun (WGS) entry which is preliminary data.</text>
</comment>
<gene>
    <name evidence="6" type="ORF">GMLC_21580</name>
</gene>
<keyword evidence="1" id="KW-0238">DNA-binding</keyword>
<feature type="domain" description="Resolvase/invertase-type recombinase catalytic" evidence="4">
    <location>
        <begin position="3"/>
        <end position="164"/>
    </location>
</feature>
<dbReference type="GO" id="GO:0000150">
    <property type="term" value="F:DNA strand exchange activity"/>
    <property type="evidence" value="ECO:0007669"/>
    <property type="project" value="InterPro"/>
</dbReference>
<evidence type="ECO:0000256" key="3">
    <source>
        <dbReference type="SAM" id="Coils"/>
    </source>
</evidence>
<dbReference type="InterPro" id="IPR025827">
    <property type="entry name" value="Zn_ribbon_recom_dom"/>
</dbReference>
<dbReference type="InterPro" id="IPR036162">
    <property type="entry name" value="Resolvase-like_N_sf"/>
</dbReference>
<dbReference type="RefSeq" id="WP_183361130.1">
    <property type="nucleotide sequence ID" value="NZ_BLXZ01000004.1"/>
</dbReference>
<dbReference type="InterPro" id="IPR006119">
    <property type="entry name" value="Resolv_N"/>
</dbReference>
<evidence type="ECO:0000256" key="2">
    <source>
        <dbReference type="ARBA" id="ARBA00023172"/>
    </source>
</evidence>
<reference evidence="7" key="1">
    <citation type="submission" date="2020-06" db="EMBL/GenBank/DDBJ databases">
        <title>Draft genomic sequecing of Geomonas sp. Red745.</title>
        <authorList>
            <person name="Itoh H."/>
            <person name="Xu Z.X."/>
            <person name="Ushijima N."/>
            <person name="Masuda Y."/>
            <person name="Shiratori Y."/>
            <person name="Senoo K."/>
        </authorList>
    </citation>
    <scope>NUCLEOTIDE SEQUENCE [LARGE SCALE GENOMIC DNA]</scope>
    <source>
        <strain evidence="7">Red745</strain>
    </source>
</reference>
<dbReference type="SMART" id="SM00857">
    <property type="entry name" value="Resolvase"/>
    <property type="match status" value="1"/>
</dbReference>
<organism evidence="6 7">
    <name type="scientific">Geomonas limicola</name>
    <dbReference type="NCBI Taxonomy" id="2740186"/>
    <lineage>
        <taxon>Bacteria</taxon>
        <taxon>Pseudomonadati</taxon>
        <taxon>Thermodesulfobacteriota</taxon>
        <taxon>Desulfuromonadia</taxon>
        <taxon>Geobacterales</taxon>
        <taxon>Geobacteraceae</taxon>
        <taxon>Geomonas</taxon>
    </lineage>
</organism>
<keyword evidence="2" id="KW-0233">DNA recombination</keyword>
<accession>A0A6V8NBH9</accession>
<evidence type="ECO:0000259" key="4">
    <source>
        <dbReference type="PROSITE" id="PS51736"/>
    </source>
</evidence>
<dbReference type="SUPFAM" id="SSF53041">
    <property type="entry name" value="Resolvase-like"/>
    <property type="match status" value="1"/>
</dbReference>
<dbReference type="GO" id="GO:0003677">
    <property type="term" value="F:DNA binding"/>
    <property type="evidence" value="ECO:0007669"/>
    <property type="project" value="UniProtKB-KW"/>
</dbReference>
<dbReference type="EMBL" id="BLXZ01000004">
    <property type="protein sequence ID" value="GFO68579.1"/>
    <property type="molecule type" value="Genomic_DNA"/>
</dbReference>
<dbReference type="InterPro" id="IPR011109">
    <property type="entry name" value="DNA_bind_recombinase_dom"/>
</dbReference>
<dbReference type="InterPro" id="IPR050639">
    <property type="entry name" value="SSR_resolvase"/>
</dbReference>
<evidence type="ECO:0008006" key="8">
    <source>
        <dbReference type="Google" id="ProtNLM"/>
    </source>
</evidence>
<dbReference type="AlphaFoldDB" id="A0A6V8NBH9"/>
<dbReference type="Pfam" id="PF07508">
    <property type="entry name" value="Recombinase"/>
    <property type="match status" value="1"/>
</dbReference>
<dbReference type="PANTHER" id="PTHR30461:SF2">
    <property type="entry name" value="SERINE RECOMBINASE PINE-RELATED"/>
    <property type="match status" value="1"/>
</dbReference>
<name>A0A6V8NBH9_9BACT</name>
<evidence type="ECO:0000256" key="1">
    <source>
        <dbReference type="ARBA" id="ARBA00023125"/>
    </source>
</evidence>
<protein>
    <recommendedName>
        <fullName evidence="8">Recombinase family protein</fullName>
    </recommendedName>
</protein>
<sequence length="540" mass="61022">MPKAYSYLRFSRPEQAKGDSTRRQYEAAKRYAAENGLDLDDGLTFRDEGISAYQGKHLETGRLGDFLNEVKAGRVEPGSYLLVESLDRISRQSARKAQRILEDICEEGITVVTLIDGRKYDRAALDSDPMALILSLLTFLRAHEESATKAKRLKAAWANKLKNIAEKPFTSKAPHWLKLNKETAKFQVIEDRAARVREMFDLYLSGMGPSGIAKRYNQEGLAPWGRGQMWFESYIIKILANPAVYGVITPHKLEYDKSGKKKRVPLDPITGYYPVVVDEHTFLRAQELKTSKGVKGRRATVPLQNIFSGLGRCPVCDSAMVRVNKGKTFQYLACGAAKHGAKLCSYRSIPYYRLEGSFLEAVRAGLKIPVEQEKLKALEAELARAEANMECAVSQRRNLIEAIKVGALKEESITDTSYPQYVLTDIIEEGPVFREKWGPRTLRDEIEQLDEWVERDRKNIIKLRGQINLLRPAAVEARLKELEAAARAQTLDPQRFNAALQSICKKAVIEYDHSAVDLQFKHTDLVLRVPVTMWSGREGK</sequence>
<evidence type="ECO:0000313" key="6">
    <source>
        <dbReference type="EMBL" id="GFO68579.1"/>
    </source>
</evidence>